<feature type="active site" description="Proton acceptor; specific for L-alanine" evidence="4">
    <location>
        <position position="270"/>
    </location>
</feature>
<dbReference type="AlphaFoldDB" id="A0A9D0ZUL3"/>
<name>A0A9D0ZUL3_9FIRM</name>
<feature type="binding site" evidence="4 6">
    <location>
        <position position="139"/>
    </location>
    <ligand>
        <name>substrate</name>
    </ligand>
</feature>
<evidence type="ECO:0000256" key="4">
    <source>
        <dbReference type="HAMAP-Rule" id="MF_01201"/>
    </source>
</evidence>
<dbReference type="Pfam" id="PF01168">
    <property type="entry name" value="Ala_racemase_N"/>
    <property type="match status" value="1"/>
</dbReference>
<dbReference type="GO" id="GO:0005829">
    <property type="term" value="C:cytosol"/>
    <property type="evidence" value="ECO:0007669"/>
    <property type="project" value="TreeGrafter"/>
</dbReference>
<evidence type="ECO:0000313" key="8">
    <source>
        <dbReference type="EMBL" id="HIQ96039.1"/>
    </source>
</evidence>
<protein>
    <recommendedName>
        <fullName evidence="4">Alanine racemase</fullName>
        <ecNumber evidence="4">5.1.1.1</ecNumber>
    </recommendedName>
</protein>
<keyword evidence="2 4" id="KW-0663">Pyridoxal phosphate</keyword>
<dbReference type="InterPro" id="IPR029066">
    <property type="entry name" value="PLP-binding_barrel"/>
</dbReference>
<dbReference type="GO" id="GO:0008784">
    <property type="term" value="F:alanine racemase activity"/>
    <property type="evidence" value="ECO:0007669"/>
    <property type="project" value="UniProtKB-UniRule"/>
</dbReference>
<comment type="similarity">
    <text evidence="4">Belongs to the alanine racemase family.</text>
</comment>
<feature type="modified residue" description="N6-(pyridoxal phosphate)lysine" evidence="4 5">
    <location>
        <position position="40"/>
    </location>
</feature>
<reference evidence="8" key="2">
    <citation type="journal article" date="2021" name="PeerJ">
        <title>Extensive microbial diversity within the chicken gut microbiome revealed by metagenomics and culture.</title>
        <authorList>
            <person name="Gilroy R."/>
            <person name="Ravi A."/>
            <person name="Getino M."/>
            <person name="Pursley I."/>
            <person name="Horton D.L."/>
            <person name="Alikhan N.F."/>
            <person name="Baker D."/>
            <person name="Gharbi K."/>
            <person name="Hall N."/>
            <person name="Watson M."/>
            <person name="Adriaenssens E.M."/>
            <person name="Foster-Nyarko E."/>
            <person name="Jarju S."/>
            <person name="Secka A."/>
            <person name="Antonio M."/>
            <person name="Oren A."/>
            <person name="Chaudhuri R.R."/>
            <person name="La Ragione R."/>
            <person name="Hildebrand F."/>
            <person name="Pallen M.J."/>
        </authorList>
    </citation>
    <scope>NUCLEOTIDE SEQUENCE</scope>
    <source>
        <strain evidence="8">ChiSjej3B21-11622</strain>
    </source>
</reference>
<evidence type="ECO:0000256" key="3">
    <source>
        <dbReference type="ARBA" id="ARBA00023235"/>
    </source>
</evidence>
<feature type="binding site" evidence="4 6">
    <location>
        <position position="318"/>
    </location>
    <ligand>
        <name>substrate</name>
    </ligand>
</feature>
<evidence type="ECO:0000256" key="5">
    <source>
        <dbReference type="PIRSR" id="PIRSR600821-50"/>
    </source>
</evidence>
<feature type="active site" description="Proton acceptor; specific for D-alanine" evidence="4">
    <location>
        <position position="40"/>
    </location>
</feature>
<dbReference type="EC" id="5.1.1.1" evidence="4"/>
<dbReference type="Pfam" id="PF00842">
    <property type="entry name" value="Ala_racemase_C"/>
    <property type="match status" value="1"/>
</dbReference>
<dbReference type="HAMAP" id="MF_01201">
    <property type="entry name" value="Ala_racemase"/>
    <property type="match status" value="1"/>
</dbReference>
<evidence type="ECO:0000256" key="6">
    <source>
        <dbReference type="PIRSR" id="PIRSR600821-52"/>
    </source>
</evidence>
<dbReference type="SUPFAM" id="SSF51419">
    <property type="entry name" value="PLP-binding barrel"/>
    <property type="match status" value="1"/>
</dbReference>
<dbReference type="InterPro" id="IPR009006">
    <property type="entry name" value="Ala_racemase/Decarboxylase_C"/>
</dbReference>
<keyword evidence="3 4" id="KW-0413">Isomerase</keyword>
<comment type="function">
    <text evidence="4">Catalyzes the interconversion of L-alanine and D-alanine. May also act on other amino acids.</text>
</comment>
<dbReference type="Proteomes" id="UP000886886">
    <property type="component" value="Unassembled WGS sequence"/>
</dbReference>
<dbReference type="NCBIfam" id="TIGR00492">
    <property type="entry name" value="alr"/>
    <property type="match status" value="1"/>
</dbReference>
<dbReference type="InterPro" id="IPR000821">
    <property type="entry name" value="Ala_racemase"/>
</dbReference>
<comment type="caution">
    <text evidence="8">The sequence shown here is derived from an EMBL/GenBank/DDBJ whole genome shotgun (WGS) entry which is preliminary data.</text>
</comment>
<comment type="cofactor">
    <cofactor evidence="1 4 5">
        <name>pyridoxal 5'-phosphate</name>
        <dbReference type="ChEBI" id="CHEBI:597326"/>
    </cofactor>
</comment>
<gene>
    <name evidence="8" type="primary">alr</name>
    <name evidence="8" type="ORF">IAB26_05690</name>
</gene>
<dbReference type="SMART" id="SM01005">
    <property type="entry name" value="Ala_racemase_C"/>
    <property type="match status" value="1"/>
</dbReference>
<dbReference type="InterPro" id="IPR001608">
    <property type="entry name" value="Ala_racemase_N"/>
</dbReference>
<dbReference type="FunFam" id="3.20.20.10:FF:000002">
    <property type="entry name" value="Alanine racemase"/>
    <property type="match status" value="1"/>
</dbReference>
<dbReference type="GO" id="GO:0030632">
    <property type="term" value="P:D-alanine biosynthetic process"/>
    <property type="evidence" value="ECO:0007669"/>
    <property type="project" value="UniProtKB-UniRule"/>
</dbReference>
<organism evidence="8 9">
    <name type="scientific">Candidatus Limivivens merdigallinarum</name>
    <dbReference type="NCBI Taxonomy" id="2840859"/>
    <lineage>
        <taxon>Bacteria</taxon>
        <taxon>Bacillati</taxon>
        <taxon>Bacillota</taxon>
        <taxon>Clostridia</taxon>
        <taxon>Lachnospirales</taxon>
        <taxon>Lachnospiraceae</taxon>
        <taxon>Lachnospiraceae incertae sedis</taxon>
        <taxon>Candidatus Limivivens</taxon>
    </lineage>
</organism>
<dbReference type="EMBL" id="DVFT01000084">
    <property type="protein sequence ID" value="HIQ96039.1"/>
    <property type="molecule type" value="Genomic_DNA"/>
</dbReference>
<dbReference type="SUPFAM" id="SSF50621">
    <property type="entry name" value="Alanine racemase C-terminal domain-like"/>
    <property type="match status" value="1"/>
</dbReference>
<dbReference type="CDD" id="cd00430">
    <property type="entry name" value="PLPDE_III_AR"/>
    <property type="match status" value="1"/>
</dbReference>
<comment type="catalytic activity">
    <reaction evidence="4">
        <text>L-alanine = D-alanine</text>
        <dbReference type="Rhea" id="RHEA:20249"/>
        <dbReference type="ChEBI" id="CHEBI:57416"/>
        <dbReference type="ChEBI" id="CHEBI:57972"/>
        <dbReference type="EC" id="5.1.1.1"/>
    </reaction>
</comment>
<dbReference type="PANTHER" id="PTHR30511:SF0">
    <property type="entry name" value="ALANINE RACEMASE, CATABOLIC-RELATED"/>
    <property type="match status" value="1"/>
</dbReference>
<dbReference type="Gene3D" id="2.40.37.10">
    <property type="entry name" value="Lyase, Ornithine Decarboxylase, Chain A, domain 1"/>
    <property type="match status" value="1"/>
</dbReference>
<dbReference type="Gene3D" id="3.20.20.10">
    <property type="entry name" value="Alanine racemase"/>
    <property type="match status" value="1"/>
</dbReference>
<comment type="pathway">
    <text evidence="4">Amino-acid biosynthesis; D-alanine biosynthesis; D-alanine from L-alanine: step 1/1.</text>
</comment>
<evidence type="ECO:0000256" key="2">
    <source>
        <dbReference type="ARBA" id="ARBA00022898"/>
    </source>
</evidence>
<dbReference type="PRINTS" id="PR00992">
    <property type="entry name" value="ALARACEMASE"/>
</dbReference>
<evidence type="ECO:0000256" key="1">
    <source>
        <dbReference type="ARBA" id="ARBA00001933"/>
    </source>
</evidence>
<dbReference type="PANTHER" id="PTHR30511">
    <property type="entry name" value="ALANINE RACEMASE"/>
    <property type="match status" value="1"/>
</dbReference>
<accession>A0A9D0ZUL3</accession>
<dbReference type="GO" id="GO:0030170">
    <property type="term" value="F:pyridoxal phosphate binding"/>
    <property type="evidence" value="ECO:0007669"/>
    <property type="project" value="UniProtKB-UniRule"/>
</dbReference>
<reference evidence="8" key="1">
    <citation type="submission" date="2020-10" db="EMBL/GenBank/DDBJ databases">
        <authorList>
            <person name="Gilroy R."/>
        </authorList>
    </citation>
    <scope>NUCLEOTIDE SEQUENCE</scope>
    <source>
        <strain evidence="8">ChiSjej3B21-11622</strain>
    </source>
</reference>
<evidence type="ECO:0000313" key="9">
    <source>
        <dbReference type="Proteomes" id="UP000886886"/>
    </source>
</evidence>
<feature type="domain" description="Alanine racemase C-terminal" evidence="7">
    <location>
        <begin position="249"/>
        <end position="377"/>
    </location>
</feature>
<dbReference type="InterPro" id="IPR011079">
    <property type="entry name" value="Ala_racemase_C"/>
</dbReference>
<evidence type="ECO:0000259" key="7">
    <source>
        <dbReference type="SMART" id="SM01005"/>
    </source>
</evidence>
<proteinExistence type="inferred from homology"/>
<sequence length="391" mass="43555">MKEPSYRRVYAAIHLDALEENIKNMKKKLRSDTKMCLVIKTDGYGHGARQIAELAESYSWIWGFAVATAEEAFLLRSQGIQKPILVLGYTFEEDYPRMVEEEIRPVVFKMDMAEAFSRAAEKAGKPVHVHIGVETGMNRIGFADTQESVKAVKAIGELPGIELEGIFTHFARADEADKTYARAQLLRFVTFIARLEREGVTFPIRHCANSASIMEFPDAQIDMVRAGITTYGILPSDEMKAESLPLSPVMELKSCIVYIKDLKPGESVSYGGTYTATEKRKVATIPVGYGDGYPRSLSNKGWVLIHGKKAPILGRVCMDQFMVDVTDIPEAKELDEVVLLGTSQGERITAEELGALSGRFPYELVCCVGKRVPRVYLREGKVQEVIYPLKG</sequence>